<dbReference type="AlphaFoldDB" id="A0A2N6CZ67"/>
<comment type="cofactor">
    <cofactor evidence="5">
        <name>Mg(2+)</name>
        <dbReference type="ChEBI" id="CHEBI:18420"/>
    </cofactor>
</comment>
<dbReference type="Gene3D" id="3.30.540.10">
    <property type="entry name" value="Fructose-1,6-Bisphosphatase, subunit A, domain 1"/>
    <property type="match status" value="1"/>
</dbReference>
<sequence>MTRQSVNTATWPDSRQLQHILIDIAEAEVLSRYRHPDVTRKSDGTLVTDADLAVQSRLIEQLAASWPEIPLMGEEMTAEQQQALAAHDCYWCVDPLDGTTNYSAGLPYFALSLALVVEGRAVLGIVYDPVRHECFRAELGRGAWLNDEPLRLHRGPGTLKECIAIVDLKRLTPELAVRLSNRPPYRSQRCFGAIALEWCWLAAGRAHLNLHGGQKLWDYAAGRLIFSEAGGVFNQEATEQERLGLAVRPALGAVDEHLFRLWQTWLQQAGFPLAEAG</sequence>
<comment type="caution">
    <text evidence="6">The sequence shown here is derived from an EMBL/GenBank/DDBJ whole genome shotgun (WGS) entry which is preliminary data.</text>
</comment>
<dbReference type="GO" id="GO:0007165">
    <property type="term" value="P:signal transduction"/>
    <property type="evidence" value="ECO:0007669"/>
    <property type="project" value="TreeGrafter"/>
</dbReference>
<dbReference type="SUPFAM" id="SSF56655">
    <property type="entry name" value="Carbohydrate phosphatase"/>
    <property type="match status" value="1"/>
</dbReference>
<dbReference type="PROSITE" id="PS00629">
    <property type="entry name" value="IMP_1"/>
    <property type="match status" value="1"/>
</dbReference>
<keyword evidence="4 5" id="KW-0460">Magnesium</keyword>
<feature type="binding site" evidence="5">
    <location>
        <position position="96"/>
    </location>
    <ligand>
        <name>Mg(2+)</name>
        <dbReference type="ChEBI" id="CHEBI:18420"/>
        <label>1</label>
        <note>catalytic</note>
    </ligand>
</feature>
<evidence type="ECO:0000256" key="3">
    <source>
        <dbReference type="ARBA" id="ARBA00022801"/>
    </source>
</evidence>
<organism evidence="6 7">
    <name type="scientific">Sedimenticola selenatireducens</name>
    <dbReference type="NCBI Taxonomy" id="191960"/>
    <lineage>
        <taxon>Bacteria</taxon>
        <taxon>Pseudomonadati</taxon>
        <taxon>Pseudomonadota</taxon>
        <taxon>Gammaproteobacteria</taxon>
        <taxon>Chromatiales</taxon>
        <taxon>Sedimenticolaceae</taxon>
        <taxon>Sedimenticola</taxon>
    </lineage>
</organism>
<gene>
    <name evidence="6" type="ORF">C0630_05530</name>
</gene>
<accession>A0A2N6CZ67</accession>
<evidence type="ECO:0000256" key="4">
    <source>
        <dbReference type="ARBA" id="ARBA00022842"/>
    </source>
</evidence>
<proteinExistence type="inferred from homology"/>
<evidence type="ECO:0000256" key="5">
    <source>
        <dbReference type="PIRSR" id="PIRSR600760-2"/>
    </source>
</evidence>
<dbReference type="InterPro" id="IPR020583">
    <property type="entry name" value="Inositol_monoP_metal-BS"/>
</dbReference>
<dbReference type="GO" id="GO:0006020">
    <property type="term" value="P:inositol metabolic process"/>
    <property type="evidence" value="ECO:0007669"/>
    <property type="project" value="TreeGrafter"/>
</dbReference>
<keyword evidence="2 5" id="KW-0479">Metal-binding</keyword>
<dbReference type="Proteomes" id="UP000235015">
    <property type="component" value="Unassembled WGS sequence"/>
</dbReference>
<dbReference type="PRINTS" id="PR00377">
    <property type="entry name" value="IMPHPHTASES"/>
</dbReference>
<dbReference type="PANTHER" id="PTHR20854:SF4">
    <property type="entry name" value="INOSITOL-1-MONOPHOSPHATASE-RELATED"/>
    <property type="match status" value="1"/>
</dbReference>
<dbReference type="InterPro" id="IPR000760">
    <property type="entry name" value="Inositol_monophosphatase-like"/>
</dbReference>
<dbReference type="EMBL" id="PKUN01000004">
    <property type="protein sequence ID" value="PLX62667.1"/>
    <property type="molecule type" value="Genomic_DNA"/>
</dbReference>
<name>A0A2N6CZ67_9GAMM</name>
<evidence type="ECO:0000313" key="6">
    <source>
        <dbReference type="EMBL" id="PLX62667.1"/>
    </source>
</evidence>
<dbReference type="GO" id="GO:0046872">
    <property type="term" value="F:metal ion binding"/>
    <property type="evidence" value="ECO:0007669"/>
    <property type="project" value="UniProtKB-KW"/>
</dbReference>
<feature type="binding site" evidence="5">
    <location>
        <position position="97"/>
    </location>
    <ligand>
        <name>Mg(2+)</name>
        <dbReference type="ChEBI" id="CHEBI:18420"/>
        <label>1</label>
        <note>catalytic</note>
    </ligand>
</feature>
<dbReference type="Pfam" id="PF00459">
    <property type="entry name" value="Inositol_P"/>
    <property type="match status" value="1"/>
</dbReference>
<feature type="binding site" evidence="5">
    <location>
        <position position="218"/>
    </location>
    <ligand>
        <name>Mg(2+)</name>
        <dbReference type="ChEBI" id="CHEBI:18420"/>
        <label>1</label>
        <note>catalytic</note>
    </ligand>
</feature>
<reference evidence="6 7" key="1">
    <citation type="submission" date="2017-11" db="EMBL/GenBank/DDBJ databases">
        <title>Genome-resolved metagenomics identifies genetic mobility, metabolic interactions, and unexpected diversity in perchlorate-reducing communities.</title>
        <authorList>
            <person name="Barnum T.P."/>
            <person name="Figueroa I.A."/>
            <person name="Carlstrom C.I."/>
            <person name="Lucas L.N."/>
            <person name="Engelbrektson A.L."/>
            <person name="Coates J.D."/>
        </authorList>
    </citation>
    <scope>NUCLEOTIDE SEQUENCE [LARGE SCALE GENOMIC DNA]</scope>
    <source>
        <strain evidence="6">BM301</strain>
    </source>
</reference>
<feature type="binding site" evidence="5">
    <location>
        <position position="74"/>
    </location>
    <ligand>
        <name>Mg(2+)</name>
        <dbReference type="ChEBI" id="CHEBI:18420"/>
        <label>1</label>
        <note>catalytic</note>
    </ligand>
</feature>
<dbReference type="RefSeq" id="WP_273438237.1">
    <property type="nucleotide sequence ID" value="NZ_CBDUFW010000005.1"/>
</dbReference>
<dbReference type="CDD" id="cd01637">
    <property type="entry name" value="IMPase_like"/>
    <property type="match status" value="1"/>
</dbReference>
<protein>
    <submittedName>
        <fullName evidence="6">Inositol monophosphatase</fullName>
    </submittedName>
</protein>
<dbReference type="PANTHER" id="PTHR20854">
    <property type="entry name" value="INOSITOL MONOPHOSPHATASE"/>
    <property type="match status" value="1"/>
</dbReference>
<feature type="binding site" evidence="5">
    <location>
        <position position="94"/>
    </location>
    <ligand>
        <name>Mg(2+)</name>
        <dbReference type="ChEBI" id="CHEBI:18420"/>
        <label>1</label>
        <note>catalytic</note>
    </ligand>
</feature>
<dbReference type="STRING" id="1111735.GCA_000428045_00476"/>
<evidence type="ECO:0000256" key="2">
    <source>
        <dbReference type="ARBA" id="ARBA00022723"/>
    </source>
</evidence>
<evidence type="ECO:0000313" key="7">
    <source>
        <dbReference type="Proteomes" id="UP000235015"/>
    </source>
</evidence>
<keyword evidence="3" id="KW-0378">Hydrolase</keyword>
<dbReference type="GO" id="GO:0008934">
    <property type="term" value="F:inositol monophosphate 1-phosphatase activity"/>
    <property type="evidence" value="ECO:0007669"/>
    <property type="project" value="TreeGrafter"/>
</dbReference>
<comment type="similarity">
    <text evidence="1">Belongs to the inositol monophosphatase superfamily.</text>
</comment>
<dbReference type="Gene3D" id="3.40.190.80">
    <property type="match status" value="1"/>
</dbReference>
<evidence type="ECO:0000256" key="1">
    <source>
        <dbReference type="ARBA" id="ARBA00009759"/>
    </source>
</evidence>